<feature type="non-terminal residue" evidence="2">
    <location>
        <position position="1"/>
    </location>
</feature>
<gene>
    <name evidence="2" type="ORF">METZ01_LOCUS337107</name>
</gene>
<protein>
    <recommendedName>
        <fullName evidence="1">RNA polymerase sigma factor 70 region 4 type 2 domain-containing protein</fullName>
    </recommendedName>
</protein>
<proteinExistence type="predicted"/>
<dbReference type="EMBL" id="UINC01114145">
    <property type="protein sequence ID" value="SVC84253.1"/>
    <property type="molecule type" value="Genomic_DNA"/>
</dbReference>
<feature type="domain" description="RNA polymerase sigma factor 70 region 4 type 2" evidence="1">
    <location>
        <begin position="37"/>
        <end position="86"/>
    </location>
</feature>
<dbReference type="GO" id="GO:0006352">
    <property type="term" value="P:DNA-templated transcription initiation"/>
    <property type="evidence" value="ECO:0007669"/>
    <property type="project" value="InterPro"/>
</dbReference>
<evidence type="ECO:0000313" key="2">
    <source>
        <dbReference type="EMBL" id="SVC84253.1"/>
    </source>
</evidence>
<organism evidence="2">
    <name type="scientific">marine metagenome</name>
    <dbReference type="NCBI Taxonomy" id="408172"/>
    <lineage>
        <taxon>unclassified sequences</taxon>
        <taxon>metagenomes</taxon>
        <taxon>ecological metagenomes</taxon>
    </lineage>
</organism>
<dbReference type="GO" id="GO:0003677">
    <property type="term" value="F:DNA binding"/>
    <property type="evidence" value="ECO:0007669"/>
    <property type="project" value="InterPro"/>
</dbReference>
<sequence>QNIFRDELRKTKGKDFVEIEENTLPQYDQDQLEILDVNKALSKLGDKCRKILLLIAEEYKYAEISEKLSIPLGTTMSSLLRCRKQLHQELYGSSQYNEI</sequence>
<accession>A0A382QFD3</accession>
<dbReference type="Gene3D" id="1.10.10.10">
    <property type="entry name" value="Winged helix-like DNA-binding domain superfamily/Winged helix DNA-binding domain"/>
    <property type="match status" value="1"/>
</dbReference>
<dbReference type="AlphaFoldDB" id="A0A382QFD3"/>
<dbReference type="SUPFAM" id="SSF88659">
    <property type="entry name" value="Sigma3 and sigma4 domains of RNA polymerase sigma factors"/>
    <property type="match status" value="1"/>
</dbReference>
<reference evidence="2" key="1">
    <citation type="submission" date="2018-05" db="EMBL/GenBank/DDBJ databases">
        <authorList>
            <person name="Lanie J.A."/>
            <person name="Ng W.-L."/>
            <person name="Kazmierczak K.M."/>
            <person name="Andrzejewski T.M."/>
            <person name="Davidsen T.M."/>
            <person name="Wayne K.J."/>
            <person name="Tettelin H."/>
            <person name="Glass J.I."/>
            <person name="Rusch D."/>
            <person name="Podicherti R."/>
            <person name="Tsui H.-C.T."/>
            <person name="Winkler M.E."/>
        </authorList>
    </citation>
    <scope>NUCLEOTIDE SEQUENCE</scope>
</reference>
<dbReference type="GO" id="GO:0016987">
    <property type="term" value="F:sigma factor activity"/>
    <property type="evidence" value="ECO:0007669"/>
    <property type="project" value="InterPro"/>
</dbReference>
<name>A0A382QFD3_9ZZZZ</name>
<dbReference type="Pfam" id="PF08281">
    <property type="entry name" value="Sigma70_r4_2"/>
    <property type="match status" value="1"/>
</dbReference>
<evidence type="ECO:0000259" key="1">
    <source>
        <dbReference type="Pfam" id="PF08281"/>
    </source>
</evidence>
<dbReference type="InterPro" id="IPR013324">
    <property type="entry name" value="RNA_pol_sigma_r3/r4-like"/>
</dbReference>
<dbReference type="InterPro" id="IPR036388">
    <property type="entry name" value="WH-like_DNA-bd_sf"/>
</dbReference>
<dbReference type="InterPro" id="IPR013249">
    <property type="entry name" value="RNA_pol_sigma70_r4_t2"/>
</dbReference>